<evidence type="ECO:0000313" key="2">
    <source>
        <dbReference type="Proteomes" id="UP001430953"/>
    </source>
</evidence>
<reference evidence="1 2" key="1">
    <citation type="submission" date="2023-03" db="EMBL/GenBank/DDBJ databases">
        <title>High recombination rates correlate with genetic variation in Cardiocondyla obscurior ants.</title>
        <authorList>
            <person name="Errbii M."/>
        </authorList>
    </citation>
    <scope>NUCLEOTIDE SEQUENCE [LARGE SCALE GENOMIC DNA]</scope>
    <source>
        <strain evidence="1">Alpha-2009</strain>
        <tissue evidence="1">Whole body</tissue>
    </source>
</reference>
<proteinExistence type="predicted"/>
<dbReference type="EMBL" id="JADYXP020000004">
    <property type="protein sequence ID" value="KAL0125053.1"/>
    <property type="molecule type" value="Genomic_DNA"/>
</dbReference>
<name>A0AAW2GAL1_9HYME</name>
<gene>
    <name evidence="1" type="ORF">PUN28_004302</name>
</gene>
<protein>
    <submittedName>
        <fullName evidence="1">Uncharacterized protein</fullName>
    </submittedName>
</protein>
<keyword evidence="2" id="KW-1185">Reference proteome</keyword>
<comment type="caution">
    <text evidence="1">The sequence shown here is derived from an EMBL/GenBank/DDBJ whole genome shotgun (WGS) entry which is preliminary data.</text>
</comment>
<evidence type="ECO:0000313" key="1">
    <source>
        <dbReference type="EMBL" id="KAL0125053.1"/>
    </source>
</evidence>
<accession>A0AAW2GAL1</accession>
<sequence length="416" mass="48019">MWDASSKHMKISFKSGNRSGETFPLSCNVLRKTGCSNSLHNENDNVMASIIESVTLDELLNAKEDEYNFPLPNFSNMVQPLLLGNVNTNQEQHDLSYQMKSELVHYIRENNVLKLPPDQKLDVYNKKMYRMLGITLAKKYPQMLWDTPSTRSKKMKNTQIWSTFIRRVSLRLKQKINRDKKVNSKLQNTSNITDNEIVNEEEMDLTVEDAQKELTLLSNTFHQTVDYITLYSRLRILLKKTAPERTECTQLPPYFLVQEGLSIELEIRTEQTISTLVNKIDTSVKKYFQTDGNQEKTIKDLENDLKYSRSIYNFICTTDKELSQKTLGPNVIFNPAKNIKKIVCSLDEEVILDNDCSMTEACLLCLGVYYIKNLTYPAAFAPILAILQKIVFPLDNFGKNFLSQKVKDVLKRMDLS</sequence>
<dbReference type="AlphaFoldDB" id="A0AAW2GAL1"/>
<organism evidence="1 2">
    <name type="scientific">Cardiocondyla obscurior</name>
    <dbReference type="NCBI Taxonomy" id="286306"/>
    <lineage>
        <taxon>Eukaryota</taxon>
        <taxon>Metazoa</taxon>
        <taxon>Ecdysozoa</taxon>
        <taxon>Arthropoda</taxon>
        <taxon>Hexapoda</taxon>
        <taxon>Insecta</taxon>
        <taxon>Pterygota</taxon>
        <taxon>Neoptera</taxon>
        <taxon>Endopterygota</taxon>
        <taxon>Hymenoptera</taxon>
        <taxon>Apocrita</taxon>
        <taxon>Aculeata</taxon>
        <taxon>Formicoidea</taxon>
        <taxon>Formicidae</taxon>
        <taxon>Myrmicinae</taxon>
        <taxon>Cardiocondyla</taxon>
    </lineage>
</organism>
<dbReference type="Proteomes" id="UP001430953">
    <property type="component" value="Unassembled WGS sequence"/>
</dbReference>